<dbReference type="Pfam" id="PF13440">
    <property type="entry name" value="Polysacc_synt_3"/>
    <property type="match status" value="1"/>
</dbReference>
<evidence type="ECO:0000256" key="3">
    <source>
        <dbReference type="ARBA" id="ARBA00022475"/>
    </source>
</evidence>
<dbReference type="PANTHER" id="PTHR30250:SF10">
    <property type="entry name" value="LIPOPOLYSACCHARIDE BIOSYNTHESIS PROTEIN WZXC"/>
    <property type="match status" value="1"/>
</dbReference>
<comment type="caution">
    <text evidence="8">The sequence shown here is derived from an EMBL/GenBank/DDBJ whole genome shotgun (WGS) entry which is preliminary data.</text>
</comment>
<dbReference type="RefSeq" id="WP_243325070.1">
    <property type="nucleotide sequence ID" value="NZ_JAKZMM010000021.1"/>
</dbReference>
<gene>
    <name evidence="8" type="ORF">MUN53_09410</name>
</gene>
<feature type="transmembrane region" description="Helical" evidence="7">
    <location>
        <begin position="82"/>
        <end position="105"/>
    </location>
</feature>
<evidence type="ECO:0000313" key="8">
    <source>
        <dbReference type="EMBL" id="MCJ2380826.1"/>
    </source>
</evidence>
<keyword evidence="4 7" id="KW-0812">Transmembrane</keyword>
<feature type="transmembrane region" description="Helical" evidence="7">
    <location>
        <begin position="173"/>
        <end position="192"/>
    </location>
</feature>
<keyword evidence="9" id="KW-1185">Reference proteome</keyword>
<proteinExistence type="inferred from homology"/>
<reference evidence="8 9" key="1">
    <citation type="submission" date="2022-03" db="EMBL/GenBank/DDBJ databases">
        <title>Parabacteroides sp. nov. isolated from swine feces.</title>
        <authorList>
            <person name="Bak J.E."/>
        </authorList>
    </citation>
    <scope>NUCLEOTIDE SEQUENCE [LARGE SCALE GENOMIC DNA]</scope>
    <source>
        <strain evidence="8 9">AGMB00274</strain>
    </source>
</reference>
<keyword evidence="5 7" id="KW-1133">Transmembrane helix</keyword>
<dbReference type="InterPro" id="IPR050833">
    <property type="entry name" value="Poly_Biosynth_Transport"/>
</dbReference>
<dbReference type="CDD" id="cd13127">
    <property type="entry name" value="MATE_tuaB_like"/>
    <property type="match status" value="1"/>
</dbReference>
<evidence type="ECO:0000256" key="5">
    <source>
        <dbReference type="ARBA" id="ARBA00022989"/>
    </source>
</evidence>
<comment type="similarity">
    <text evidence="2">Belongs to the polysaccharide synthase family.</text>
</comment>
<evidence type="ECO:0000256" key="1">
    <source>
        <dbReference type="ARBA" id="ARBA00004651"/>
    </source>
</evidence>
<dbReference type="Proteomes" id="UP001165444">
    <property type="component" value="Unassembled WGS sequence"/>
</dbReference>
<feature type="transmembrane region" description="Helical" evidence="7">
    <location>
        <begin position="148"/>
        <end position="167"/>
    </location>
</feature>
<feature type="transmembrane region" description="Helical" evidence="7">
    <location>
        <begin position="213"/>
        <end position="235"/>
    </location>
</feature>
<sequence length="480" mass="54350">MAEETLKQKTAKGLFWGFINNGTQQLLNLFFGIFLARLLTPADYGMVGMLTIFSLIAGSLQESGFIAALANKKEITHDDYNAVFWFSITVSFCLYWMLFFCAPLIADFYNQPELIPLARYSFLGFFIASLGVIPGAYVFRNLMVKQKALATVLALIFSGTTGVLLAYNGFSYWGIATQSIVYISVLNIYLWYKCPWRPTRRWNFAPVREMLGFSSKLLFTNIFNHVNNNIFSIILGRYYSEKEVGQYNQANKWNYMGFSLISGMVGSVAQPIFAQMTDDSGRQVRAFRKMLRFTAFISFPCMLGLSLVAPELITIAITDKWIDSARILQLLAIWGAFFPIANLYSNLLISRGKSDIYLRNTVTLGILQLIVIYLLRSHGIFFMVSVYVGINICWLLVWHYFVQKEIGLTLSSALKDVLPYLGIAGGVMCFTYYVTAIITTNLYGAFALKIVIAAVSFVFIMWLSGSVTFKESIGYIFRKR</sequence>
<dbReference type="PANTHER" id="PTHR30250">
    <property type="entry name" value="PST FAMILY PREDICTED COLANIC ACID TRANSPORTER"/>
    <property type="match status" value="1"/>
</dbReference>
<evidence type="ECO:0000256" key="7">
    <source>
        <dbReference type="SAM" id="Phobius"/>
    </source>
</evidence>
<evidence type="ECO:0000256" key="2">
    <source>
        <dbReference type="ARBA" id="ARBA00007430"/>
    </source>
</evidence>
<keyword evidence="3" id="KW-1003">Cell membrane</keyword>
<keyword evidence="6 7" id="KW-0472">Membrane</keyword>
<feature type="transmembrane region" description="Helical" evidence="7">
    <location>
        <begin position="380"/>
        <end position="401"/>
    </location>
</feature>
<protein>
    <submittedName>
        <fullName evidence="8">Lipopolysaccharide biosynthesis protein</fullName>
    </submittedName>
</protein>
<feature type="transmembrane region" description="Helical" evidence="7">
    <location>
        <begin position="117"/>
        <end position="139"/>
    </location>
</feature>
<evidence type="ECO:0000256" key="4">
    <source>
        <dbReference type="ARBA" id="ARBA00022692"/>
    </source>
</evidence>
<organism evidence="8 9">
    <name type="scientific">Parabacteroides faecalis</name>
    <dbReference type="NCBI Taxonomy" id="2924040"/>
    <lineage>
        <taxon>Bacteria</taxon>
        <taxon>Pseudomonadati</taxon>
        <taxon>Bacteroidota</taxon>
        <taxon>Bacteroidia</taxon>
        <taxon>Bacteroidales</taxon>
        <taxon>Tannerellaceae</taxon>
        <taxon>Parabacteroides</taxon>
    </lineage>
</organism>
<feature type="transmembrane region" description="Helical" evidence="7">
    <location>
        <begin position="446"/>
        <end position="469"/>
    </location>
</feature>
<feature type="transmembrane region" description="Helical" evidence="7">
    <location>
        <begin position="356"/>
        <end position="374"/>
    </location>
</feature>
<feature type="transmembrane region" description="Helical" evidence="7">
    <location>
        <begin position="255"/>
        <end position="274"/>
    </location>
</feature>
<dbReference type="EMBL" id="JAKZMM010000021">
    <property type="protein sequence ID" value="MCJ2380826.1"/>
    <property type="molecule type" value="Genomic_DNA"/>
</dbReference>
<evidence type="ECO:0000256" key="6">
    <source>
        <dbReference type="ARBA" id="ARBA00023136"/>
    </source>
</evidence>
<accession>A0ABT0C1G2</accession>
<feature type="transmembrane region" description="Helical" evidence="7">
    <location>
        <begin position="413"/>
        <end position="434"/>
    </location>
</feature>
<feature type="transmembrane region" description="Helical" evidence="7">
    <location>
        <begin position="47"/>
        <end position="70"/>
    </location>
</feature>
<evidence type="ECO:0000313" key="9">
    <source>
        <dbReference type="Proteomes" id="UP001165444"/>
    </source>
</evidence>
<feature type="transmembrane region" description="Helical" evidence="7">
    <location>
        <begin position="295"/>
        <end position="318"/>
    </location>
</feature>
<comment type="subcellular location">
    <subcellularLocation>
        <location evidence="1">Cell membrane</location>
        <topology evidence="1">Multi-pass membrane protein</topology>
    </subcellularLocation>
</comment>
<name>A0ABT0C1G2_9BACT</name>
<feature type="transmembrane region" description="Helical" evidence="7">
    <location>
        <begin position="324"/>
        <end position="344"/>
    </location>
</feature>
<feature type="transmembrane region" description="Helical" evidence="7">
    <location>
        <begin position="14"/>
        <end position="35"/>
    </location>
</feature>